<feature type="transmembrane region" description="Helical" evidence="10">
    <location>
        <begin position="286"/>
        <end position="307"/>
    </location>
</feature>
<evidence type="ECO:0000313" key="12">
    <source>
        <dbReference type="Proteomes" id="UP000005089"/>
    </source>
</evidence>
<dbReference type="Pfam" id="PF01554">
    <property type="entry name" value="MatE"/>
    <property type="match status" value="2"/>
</dbReference>
<evidence type="ECO:0000256" key="4">
    <source>
        <dbReference type="ARBA" id="ARBA00022475"/>
    </source>
</evidence>
<gene>
    <name evidence="11" type="ORF">OFBG_01190</name>
</gene>
<dbReference type="AlphaFoldDB" id="C3XAD6"/>
<dbReference type="GO" id="GO:0015297">
    <property type="term" value="F:antiporter activity"/>
    <property type="evidence" value="ECO:0007669"/>
    <property type="project" value="UniProtKB-KW"/>
</dbReference>
<dbReference type="CDD" id="cd13131">
    <property type="entry name" value="MATE_NorM_like"/>
    <property type="match status" value="1"/>
</dbReference>
<dbReference type="NCBIfam" id="TIGR00797">
    <property type="entry name" value="matE"/>
    <property type="match status" value="1"/>
</dbReference>
<dbReference type="InterPro" id="IPR048279">
    <property type="entry name" value="MdtK-like"/>
</dbReference>
<feature type="transmembrane region" description="Helical" evidence="10">
    <location>
        <begin position="93"/>
        <end position="111"/>
    </location>
</feature>
<feature type="transmembrane region" description="Helical" evidence="10">
    <location>
        <begin position="170"/>
        <end position="190"/>
    </location>
</feature>
<keyword evidence="8 10" id="KW-0472">Membrane</keyword>
<dbReference type="GO" id="GO:0042910">
    <property type="term" value="F:xenobiotic transmembrane transporter activity"/>
    <property type="evidence" value="ECO:0007669"/>
    <property type="project" value="InterPro"/>
</dbReference>
<evidence type="ECO:0000313" key="11">
    <source>
        <dbReference type="EMBL" id="EEO30162.1"/>
    </source>
</evidence>
<name>C3XAD6_OXAFO</name>
<proteinExistence type="predicted"/>
<reference evidence="11 12" key="1">
    <citation type="submission" date="2009-02" db="EMBL/GenBank/DDBJ databases">
        <title>The Genome Sequence of Oxalobacter formigenes OXCC13.</title>
        <authorList>
            <consortium name="The Broad Institute Genome Sequencing Platform"/>
            <person name="Ward D."/>
            <person name="Young S.K."/>
            <person name="Kodira C.D."/>
            <person name="Zeng Q."/>
            <person name="Koehrsen M."/>
            <person name="Alvarado L."/>
            <person name="Berlin A."/>
            <person name="Borenstein D."/>
            <person name="Chen Z."/>
            <person name="Engels R."/>
            <person name="Freedman E."/>
            <person name="Gellesch M."/>
            <person name="Goldberg J."/>
            <person name="Griggs A."/>
            <person name="Gujja S."/>
            <person name="Heiman D."/>
            <person name="Hepburn T."/>
            <person name="Howarth C."/>
            <person name="Jen D."/>
            <person name="Larson L."/>
            <person name="Lewis B."/>
            <person name="Mehta T."/>
            <person name="Park D."/>
            <person name="Pearson M."/>
            <person name="Roberts A."/>
            <person name="Saif S."/>
            <person name="Shea T."/>
            <person name="Shenoy N."/>
            <person name="Sisk P."/>
            <person name="Stolte C."/>
            <person name="Sykes S."/>
            <person name="Walk T."/>
            <person name="White J."/>
            <person name="Yandava C."/>
            <person name="Allison M.J."/>
            <person name="Lander E."/>
            <person name="Nusbaum C."/>
            <person name="Galagan J."/>
            <person name="Birren B."/>
        </authorList>
    </citation>
    <scope>NUCLEOTIDE SEQUENCE [LARGE SCALE GENOMIC DNA]</scope>
    <source>
        <strain evidence="11 12">OXCC13</strain>
    </source>
</reference>
<keyword evidence="2" id="KW-0813">Transport</keyword>
<feature type="transmembrane region" description="Helical" evidence="10">
    <location>
        <begin position="319"/>
        <end position="338"/>
    </location>
</feature>
<dbReference type="eggNOG" id="COG0534">
    <property type="taxonomic scope" value="Bacteria"/>
</dbReference>
<evidence type="ECO:0000256" key="8">
    <source>
        <dbReference type="ARBA" id="ARBA00023136"/>
    </source>
</evidence>
<dbReference type="GeneID" id="77134834"/>
<feature type="transmembrane region" description="Helical" evidence="10">
    <location>
        <begin position="393"/>
        <end position="414"/>
    </location>
</feature>
<keyword evidence="5 10" id="KW-0812">Transmembrane</keyword>
<dbReference type="GO" id="GO:0005886">
    <property type="term" value="C:plasma membrane"/>
    <property type="evidence" value="ECO:0007669"/>
    <property type="project" value="UniProtKB-SubCell"/>
</dbReference>
<dbReference type="RefSeq" id="WP_005881124.1">
    <property type="nucleotide sequence ID" value="NZ_CP019430.1"/>
</dbReference>
<sequence length="470" mass="51017">MKTGPASSRPTSSIIGLAVPIWIGQLAAIANPVVDTAMVSRYSVTDLGALAVAASVYISVYVALNGVMQSLAPTFGQLFGAGKFPEMGKEAKQGVWLAIFLSIIGSLLLSFPQPLFSIAKASPEMTEKATLYLRILAFSLPASLNFLVYNTLNNAMARPKMVMAIQVTGLLLKIPLNTLFIFGGWGIPAFGGPGCAIATFIIVWLELLIGWLILRYNPFYRILHLFGTGFAWPNWKSLKELLSLGIPVGLNYFIEVTSFTFMALFIARIGVNAVAGHQIVANFSGVLYMLPLSLASATSTLVAQSIGGRRLEIARKISFAGIRLSAILAIIVACAVWLGKDWIISLYTSNETVAANAAPLFLFLCSLLFFDAIQVTASYVLRAYKVVLAPTLLYVMTLWCIGLGCGYMFAFNFFPDYIPPRITGSSGFWFSNCVSLVILSVGMIIIMRKTEKKAEVQFQASLQKQDTAVK</sequence>
<evidence type="ECO:0000256" key="10">
    <source>
        <dbReference type="SAM" id="Phobius"/>
    </source>
</evidence>
<evidence type="ECO:0000256" key="1">
    <source>
        <dbReference type="ARBA" id="ARBA00004429"/>
    </source>
</evidence>
<keyword evidence="7" id="KW-0406">Ion transport</keyword>
<feature type="transmembrane region" description="Helical" evidence="10">
    <location>
        <begin position="196"/>
        <end position="214"/>
    </location>
</feature>
<dbReference type="InterPro" id="IPR050222">
    <property type="entry name" value="MATE_MdtK"/>
</dbReference>
<keyword evidence="4" id="KW-1003">Cell membrane</keyword>
<evidence type="ECO:0000256" key="5">
    <source>
        <dbReference type="ARBA" id="ARBA00022692"/>
    </source>
</evidence>
<evidence type="ECO:0000256" key="7">
    <source>
        <dbReference type="ARBA" id="ARBA00023065"/>
    </source>
</evidence>
<evidence type="ECO:0000256" key="3">
    <source>
        <dbReference type="ARBA" id="ARBA00022449"/>
    </source>
</evidence>
<evidence type="ECO:0000256" key="6">
    <source>
        <dbReference type="ARBA" id="ARBA00022989"/>
    </source>
</evidence>
<feature type="transmembrane region" description="Helical" evidence="10">
    <location>
        <begin position="358"/>
        <end position="381"/>
    </location>
</feature>
<dbReference type="GO" id="GO:0006811">
    <property type="term" value="P:monoatomic ion transport"/>
    <property type="evidence" value="ECO:0007669"/>
    <property type="project" value="UniProtKB-KW"/>
</dbReference>
<keyword evidence="12" id="KW-1185">Reference proteome</keyword>
<evidence type="ECO:0000256" key="9">
    <source>
        <dbReference type="ARBA" id="ARBA00031636"/>
    </source>
</evidence>
<dbReference type="PIRSF" id="PIRSF006603">
    <property type="entry name" value="DinF"/>
    <property type="match status" value="1"/>
</dbReference>
<feature type="transmembrane region" description="Helical" evidence="10">
    <location>
        <begin position="241"/>
        <end position="266"/>
    </location>
</feature>
<feature type="transmembrane region" description="Helical" evidence="10">
    <location>
        <begin position="426"/>
        <end position="447"/>
    </location>
</feature>
<keyword evidence="6 10" id="KW-1133">Transmembrane helix</keyword>
<comment type="subcellular location">
    <subcellularLocation>
        <location evidence="1">Cell inner membrane</location>
        <topology evidence="1">Multi-pass membrane protein</topology>
    </subcellularLocation>
</comment>
<feature type="transmembrane region" description="Helical" evidence="10">
    <location>
        <begin position="12"/>
        <end position="30"/>
    </location>
</feature>
<feature type="transmembrane region" description="Helical" evidence="10">
    <location>
        <begin position="131"/>
        <end position="149"/>
    </location>
</feature>
<dbReference type="STRING" id="847.BRW83_0942"/>
<keyword evidence="3" id="KW-0050">Antiport</keyword>
<dbReference type="PANTHER" id="PTHR43298:SF2">
    <property type="entry name" value="FMN_FAD EXPORTER YEEO-RELATED"/>
    <property type="match status" value="1"/>
</dbReference>
<protein>
    <recommendedName>
        <fullName evidence="9">Multidrug-efflux transporter</fullName>
    </recommendedName>
</protein>
<dbReference type="HOGENOM" id="CLU_012893_6_0_4"/>
<dbReference type="PANTHER" id="PTHR43298">
    <property type="entry name" value="MULTIDRUG RESISTANCE PROTEIN NORM-RELATED"/>
    <property type="match status" value="1"/>
</dbReference>
<organism evidence="11 12">
    <name type="scientific">Oxalobacter formigenes OXCC13</name>
    <dbReference type="NCBI Taxonomy" id="556269"/>
    <lineage>
        <taxon>Bacteria</taxon>
        <taxon>Pseudomonadati</taxon>
        <taxon>Pseudomonadota</taxon>
        <taxon>Betaproteobacteria</taxon>
        <taxon>Burkholderiales</taxon>
        <taxon>Oxalobacteraceae</taxon>
        <taxon>Oxalobacter</taxon>
    </lineage>
</organism>
<dbReference type="EMBL" id="GG658170">
    <property type="protein sequence ID" value="EEO30162.1"/>
    <property type="molecule type" value="Genomic_DNA"/>
</dbReference>
<dbReference type="Proteomes" id="UP000005089">
    <property type="component" value="Unassembled WGS sequence"/>
</dbReference>
<feature type="transmembrane region" description="Helical" evidence="10">
    <location>
        <begin position="50"/>
        <end position="72"/>
    </location>
</feature>
<dbReference type="InterPro" id="IPR002528">
    <property type="entry name" value="MATE_fam"/>
</dbReference>
<evidence type="ECO:0000256" key="2">
    <source>
        <dbReference type="ARBA" id="ARBA00022448"/>
    </source>
</evidence>
<dbReference type="OrthoDB" id="9780160at2"/>
<accession>C3XAD6</accession>